<gene>
    <name evidence="3" type="ORF">DP120_06840</name>
</gene>
<dbReference type="PROSITE" id="PS51257">
    <property type="entry name" value="PROKAR_LIPOPROTEIN"/>
    <property type="match status" value="1"/>
</dbReference>
<evidence type="ECO:0000256" key="2">
    <source>
        <dbReference type="SAM" id="SignalP"/>
    </source>
</evidence>
<name>A0A365L1J2_9BACL</name>
<evidence type="ECO:0000256" key="1">
    <source>
        <dbReference type="SAM" id="MobiDB-lite"/>
    </source>
</evidence>
<organism evidence="3 4">
    <name type="scientific">Planococcus halotolerans</name>
    <dbReference type="NCBI Taxonomy" id="2233542"/>
    <lineage>
        <taxon>Bacteria</taxon>
        <taxon>Bacillati</taxon>
        <taxon>Bacillota</taxon>
        <taxon>Bacilli</taxon>
        <taxon>Bacillales</taxon>
        <taxon>Caryophanaceae</taxon>
        <taxon>Planococcus</taxon>
    </lineage>
</organism>
<reference evidence="3 4" key="1">
    <citation type="submission" date="2018-06" db="EMBL/GenBank/DDBJ databases">
        <title>The draft genome sequences of strains SCU63 and S1.</title>
        <authorList>
            <person name="Gan L."/>
        </authorList>
    </citation>
    <scope>NUCLEOTIDE SEQUENCE [LARGE SCALE GENOMIC DNA]</scope>
    <source>
        <strain evidence="3 4">SCU63</strain>
    </source>
</reference>
<keyword evidence="2" id="KW-0732">Signal</keyword>
<accession>A0A365L1J2</accession>
<dbReference type="NCBIfam" id="NF045728">
    <property type="entry name" value="glycosyl_F510_1955"/>
    <property type="match status" value="1"/>
</dbReference>
<dbReference type="RefSeq" id="WP_112222898.1">
    <property type="nucleotide sequence ID" value="NZ_CP196859.1"/>
</dbReference>
<evidence type="ECO:0000313" key="3">
    <source>
        <dbReference type="EMBL" id="RAZ79321.1"/>
    </source>
</evidence>
<feature type="compositionally biased region" description="Basic and acidic residues" evidence="1">
    <location>
        <begin position="36"/>
        <end position="46"/>
    </location>
</feature>
<comment type="caution">
    <text evidence="3">The sequence shown here is derived from an EMBL/GenBank/DDBJ whole genome shotgun (WGS) entry which is preliminary data.</text>
</comment>
<feature type="chain" id="PRO_5039610946" description="Sortilin N-terminal domain-containing protein" evidence="2">
    <location>
        <begin position="20"/>
        <end position="340"/>
    </location>
</feature>
<proteinExistence type="predicted"/>
<dbReference type="Proteomes" id="UP000251002">
    <property type="component" value="Unassembled WGS sequence"/>
</dbReference>
<dbReference type="Gene3D" id="2.130.10.10">
    <property type="entry name" value="YVTN repeat-like/Quinoprotein amine dehydrogenase"/>
    <property type="match status" value="1"/>
</dbReference>
<sequence length="340" mass="36629">MKKLIFVLLIALLAGSIAACSGEEEVMDNEAIKEVAEDHSEKEKPNEGGTTTAEENTPELSDIELMHIHGLGFSGDGAGLYVPSHDGLKVFENGLWDEASAEPHDYMGFVMVDDGFYSSGHPGPGSSLKNPFGVVKTTDMGKTLEMLDLYQEVDFHGMAVGYKSHAIYVINPQANSRMDDIGLYYSTDDTETWTKSEMTGLQGPIFSIAVHPTDDATVALGTSEGVFLSNDFGETFESVSDSPTTAVTFSAAGDLVAGSVSSEVTLTIFDSETNEPQLISIPELNEENSIGYIAVNPQDDDQITFTAVEKDMYMTKDSGDNWIQIAEKGTGINLETGTKQ</sequence>
<dbReference type="InterPro" id="IPR015943">
    <property type="entry name" value="WD40/YVTN_repeat-like_dom_sf"/>
</dbReference>
<dbReference type="AlphaFoldDB" id="A0A365L1J2"/>
<dbReference type="EMBL" id="QLZR01000002">
    <property type="protein sequence ID" value="RAZ79321.1"/>
    <property type="molecule type" value="Genomic_DNA"/>
</dbReference>
<feature type="compositionally biased region" description="Low complexity" evidence="1">
    <location>
        <begin position="47"/>
        <end position="57"/>
    </location>
</feature>
<keyword evidence="4" id="KW-1185">Reference proteome</keyword>
<feature type="region of interest" description="Disordered" evidence="1">
    <location>
        <begin position="36"/>
        <end position="57"/>
    </location>
</feature>
<evidence type="ECO:0008006" key="5">
    <source>
        <dbReference type="Google" id="ProtNLM"/>
    </source>
</evidence>
<dbReference type="SUPFAM" id="SSF110296">
    <property type="entry name" value="Oligoxyloglucan reducing end-specific cellobiohydrolase"/>
    <property type="match status" value="1"/>
</dbReference>
<protein>
    <recommendedName>
        <fullName evidence="5">Sortilin N-terminal domain-containing protein</fullName>
    </recommendedName>
</protein>
<evidence type="ECO:0000313" key="4">
    <source>
        <dbReference type="Proteomes" id="UP000251002"/>
    </source>
</evidence>
<dbReference type="InterPro" id="IPR054817">
    <property type="entry name" value="Glycosyl_F510_1955-like"/>
</dbReference>
<feature type="signal peptide" evidence="2">
    <location>
        <begin position="1"/>
        <end position="19"/>
    </location>
</feature>